<dbReference type="GO" id="GO:0005829">
    <property type="term" value="C:cytosol"/>
    <property type="evidence" value="ECO:0007669"/>
    <property type="project" value="TreeGrafter"/>
</dbReference>
<dbReference type="GO" id="GO:0005634">
    <property type="term" value="C:nucleus"/>
    <property type="evidence" value="ECO:0007669"/>
    <property type="project" value="TreeGrafter"/>
</dbReference>
<accession>A0AAD5YKZ8</accession>
<feature type="compositionally biased region" description="Basic and acidic residues" evidence="1">
    <location>
        <begin position="270"/>
        <end position="287"/>
    </location>
</feature>
<evidence type="ECO:0000256" key="1">
    <source>
        <dbReference type="SAM" id="MobiDB-lite"/>
    </source>
</evidence>
<protein>
    <recommendedName>
        <fullName evidence="2">Proteasome activator Blm10 middle HEAT repeats region domain-containing protein</fullName>
    </recommendedName>
</protein>
<dbReference type="EMBL" id="JANAWD010000027">
    <property type="protein sequence ID" value="KAJ3490477.1"/>
    <property type="molecule type" value="Genomic_DNA"/>
</dbReference>
<dbReference type="SUPFAM" id="SSF48371">
    <property type="entry name" value="ARM repeat"/>
    <property type="match status" value="1"/>
</dbReference>
<dbReference type="GO" id="GO:0010499">
    <property type="term" value="P:proteasomal ubiquitin-independent protein catabolic process"/>
    <property type="evidence" value="ECO:0007669"/>
    <property type="project" value="TreeGrafter"/>
</dbReference>
<organism evidence="3 4">
    <name type="scientific">Meripilus lineatus</name>
    <dbReference type="NCBI Taxonomy" id="2056292"/>
    <lineage>
        <taxon>Eukaryota</taxon>
        <taxon>Fungi</taxon>
        <taxon>Dikarya</taxon>
        <taxon>Basidiomycota</taxon>
        <taxon>Agaricomycotina</taxon>
        <taxon>Agaricomycetes</taxon>
        <taxon>Polyporales</taxon>
        <taxon>Meripilaceae</taxon>
        <taxon>Meripilus</taxon>
    </lineage>
</organism>
<evidence type="ECO:0000313" key="4">
    <source>
        <dbReference type="Proteomes" id="UP001212997"/>
    </source>
</evidence>
<evidence type="ECO:0000259" key="2">
    <source>
        <dbReference type="Pfam" id="PF16507"/>
    </source>
</evidence>
<dbReference type="InterPro" id="IPR016024">
    <property type="entry name" value="ARM-type_fold"/>
</dbReference>
<sequence>MDIPDITHLTIHDPGPSNGTSTIPPIPDDILLATDPYLVKLRNYARLIPYSIEPNSRMQEMLELILLRITQCVDAKDYDPGLQQWDSMLTYWCALKYPIPKEKRIKLATLYYHICTTPGMPTHIVANFSDNLHFLTRSKKKLRVEDMRLPWKPVYDILDKDLFLARRQFEISQTSWYMGFIAETVRRFYHPAAINEMLDTFMPMISGTSLNSILAAQYYLLTFLPQSHPQSYLPSLFRVWEATNSYMFDDRMFQFLAQLSEMHGDPSISDPKRIDEIPDDAKSEGEGRPNWSKEQTEAKWKWSGIQQDVGIFTEREWNFIMCKCLASMEIPLADAGSLTTGPSADTQVSFEVNRLPKASWRISSLARIIVYSMAPDGIPSSGSNMSTPFYTPMASGTSTPLPQINGHQVSGRGLADYLSAPLGKTAHYKTKTYIAGSKALDSLAKLIASTEGFFHPTNSGSWTSDLSAFIKCIVYDFNKRWHEEQKADCKTPVHRRLTREMKRELVKSLRTVSLLAMFSQDSTTVSNIQSCLKSMSVMEPDLILHPILERAVPALEALVETQRTIAVIKALGAVAPAIVCRDVYYAGAKHLIPILELLLPGIDLNDPYKTFCTTAFLCEVAQYIKFGEIGSIERADGAKIDTGLESPVMPTLQIDRMPDGIEPGSDAELSKDEEDTILQNTCANFADWVAAFLRRVILLFENLPEEGGGQTESQLVDAVAGAFSQVCVHLSEPLYDMVLGMVFDYASGNVRSNAVRAIHQLVECVANADPDKTLHKFLPFCVGNIRNELEHGASSLRTTSLTSVPLPSDATLHWNLAILRGAMYNDGRITLKHRNELIPLFKLLHEKTFSKLGFSSSGKLLSSTLLTLSHTYPLENKFVNPDEWESEDFRSKHHHFWGRLYKSEDVKLSWHVPCDEEIEFILEIFKELIEPTIEVLYGLIQPGVVHDPVWRNDFCRHLSFVRNAFSGIPTLAKEIITPEELATANATSDILHEIPEMIASVEPLKSGFALDDPTDPRHIYITNLKRKFGAFLHDASVSLLQQGEENTVDAVHMLIRSIRTYMMEYGDSRDSFYVQLDRYHTEINISRQYGGQKVWPRALYVRQARLYHSARLRWNSVERRRGTVENQLIDDVTEWCMWHYATIRESSQSLLQSLCSSYDGLRHRSLPILYKALQPGTEDDRMKGALWTLNANVFAKYASGDSSLTNEHVKHLFGCQHNEKPSIQDCVSAVAETSLSSFVEPCHVIYDVENPALRQASATLKTLLSNLEHDSVIVDKARAKRIERVKLWNAGSAETASVLILRRFARSSFFCHRTLDSNYPEDRQFTGNSLAIRYRGGQMPPNSNP</sequence>
<gene>
    <name evidence="3" type="ORF">NLI96_g1376</name>
</gene>
<dbReference type="InterPro" id="IPR032430">
    <property type="entry name" value="Blm10_mid"/>
</dbReference>
<dbReference type="GO" id="GO:0070628">
    <property type="term" value="F:proteasome binding"/>
    <property type="evidence" value="ECO:0007669"/>
    <property type="project" value="InterPro"/>
</dbReference>
<proteinExistence type="predicted"/>
<keyword evidence="4" id="KW-1185">Reference proteome</keyword>
<name>A0AAD5YKZ8_9APHY</name>
<comment type="caution">
    <text evidence="3">The sequence shown here is derived from an EMBL/GenBank/DDBJ whole genome shotgun (WGS) entry which is preliminary data.</text>
</comment>
<dbReference type="PANTHER" id="PTHR32170:SF3">
    <property type="entry name" value="PROTEASOME ACTIVATOR COMPLEX SUBUNIT 4"/>
    <property type="match status" value="1"/>
</dbReference>
<dbReference type="Pfam" id="PF16507">
    <property type="entry name" value="HEAT_PSME4_mid"/>
    <property type="match status" value="1"/>
</dbReference>
<dbReference type="GO" id="GO:0016504">
    <property type="term" value="F:peptidase activator activity"/>
    <property type="evidence" value="ECO:0007669"/>
    <property type="project" value="InterPro"/>
</dbReference>
<feature type="domain" description="Proteasome activator Blm10 middle HEAT repeats region" evidence="2">
    <location>
        <begin position="443"/>
        <end position="971"/>
    </location>
</feature>
<evidence type="ECO:0000313" key="3">
    <source>
        <dbReference type="EMBL" id="KAJ3490477.1"/>
    </source>
</evidence>
<dbReference type="PANTHER" id="PTHR32170">
    <property type="entry name" value="PROTEASOME ACTIVATOR COMPLEX SUBUNIT 4"/>
    <property type="match status" value="1"/>
</dbReference>
<reference evidence="3" key="1">
    <citation type="submission" date="2022-07" db="EMBL/GenBank/DDBJ databases">
        <title>Genome Sequence of Physisporinus lineatus.</title>
        <authorList>
            <person name="Buettner E."/>
        </authorList>
    </citation>
    <scope>NUCLEOTIDE SEQUENCE</scope>
    <source>
        <strain evidence="3">VT162</strain>
    </source>
</reference>
<dbReference type="Proteomes" id="UP001212997">
    <property type="component" value="Unassembled WGS sequence"/>
</dbReference>
<feature type="region of interest" description="Disordered" evidence="1">
    <location>
        <begin position="264"/>
        <end position="293"/>
    </location>
</feature>
<dbReference type="InterPro" id="IPR035309">
    <property type="entry name" value="PSME4"/>
</dbReference>